<name>A0A9W8JVC9_9AGAR</name>
<feature type="region of interest" description="Disordered" evidence="1">
    <location>
        <begin position="125"/>
        <end position="161"/>
    </location>
</feature>
<evidence type="ECO:0000313" key="2">
    <source>
        <dbReference type="EMBL" id="KAJ3482143.1"/>
    </source>
</evidence>
<evidence type="ECO:0000313" key="3">
    <source>
        <dbReference type="Proteomes" id="UP001148786"/>
    </source>
</evidence>
<dbReference type="AlphaFoldDB" id="A0A9W8JVC9"/>
<sequence length="190" mass="21044">MTYRVIQPTYPSLEAYGLPLNRNGDDGVNTLSTTTDTVFDVDGTLVDSTGGRGDEEWACNEVFMLVTFYKTSIRCLLRRRGRQRLPSSLGGRDAHGTVACYATYGISVRWGRRWRGCNYELHGGMAQTSPHPRSPPSTPCPPLQRRGRRFGDSPESMGHGVQLKRKGRILNIVDCLNVAGADEQRRVAGV</sequence>
<proteinExistence type="predicted"/>
<feature type="compositionally biased region" description="Pro residues" evidence="1">
    <location>
        <begin position="132"/>
        <end position="142"/>
    </location>
</feature>
<dbReference type="Proteomes" id="UP001148786">
    <property type="component" value="Unassembled WGS sequence"/>
</dbReference>
<dbReference type="EMBL" id="JANKHO010003616">
    <property type="protein sequence ID" value="KAJ3482143.1"/>
    <property type="molecule type" value="Genomic_DNA"/>
</dbReference>
<comment type="caution">
    <text evidence="2">The sequence shown here is derived from an EMBL/GenBank/DDBJ whole genome shotgun (WGS) entry which is preliminary data.</text>
</comment>
<accession>A0A9W8JVC9</accession>
<keyword evidence="3" id="KW-1185">Reference proteome</keyword>
<gene>
    <name evidence="2" type="ORF">NLJ89_g12158</name>
</gene>
<evidence type="ECO:0000256" key="1">
    <source>
        <dbReference type="SAM" id="MobiDB-lite"/>
    </source>
</evidence>
<organism evidence="2 3">
    <name type="scientific">Agrocybe chaxingu</name>
    <dbReference type="NCBI Taxonomy" id="84603"/>
    <lineage>
        <taxon>Eukaryota</taxon>
        <taxon>Fungi</taxon>
        <taxon>Dikarya</taxon>
        <taxon>Basidiomycota</taxon>
        <taxon>Agaricomycotina</taxon>
        <taxon>Agaricomycetes</taxon>
        <taxon>Agaricomycetidae</taxon>
        <taxon>Agaricales</taxon>
        <taxon>Agaricineae</taxon>
        <taxon>Strophariaceae</taxon>
        <taxon>Agrocybe</taxon>
    </lineage>
</organism>
<reference evidence="2" key="1">
    <citation type="submission" date="2022-07" db="EMBL/GenBank/DDBJ databases">
        <title>Genome Sequence of Agrocybe chaxingu.</title>
        <authorList>
            <person name="Buettner E."/>
        </authorList>
    </citation>
    <scope>NUCLEOTIDE SEQUENCE</scope>
    <source>
        <strain evidence="2">MP-N11</strain>
    </source>
</reference>
<protein>
    <submittedName>
        <fullName evidence="2">Uncharacterized protein</fullName>
    </submittedName>
</protein>